<dbReference type="Pfam" id="PF13561">
    <property type="entry name" value="adh_short_C2"/>
    <property type="match status" value="1"/>
</dbReference>
<keyword evidence="3" id="KW-1185">Reference proteome</keyword>
<dbReference type="InterPro" id="IPR036291">
    <property type="entry name" value="NAD(P)-bd_dom_sf"/>
</dbReference>
<reference evidence="2 3" key="1">
    <citation type="submission" date="2020-11" db="EMBL/GenBank/DDBJ databases">
        <authorList>
            <person name="Lassalle F."/>
        </authorList>
    </citation>
    <scope>NUCLEOTIDE SEQUENCE [LARGE SCALE GENOMIC DNA]</scope>
    <source>
        <strain evidence="2 3">JC140</strain>
    </source>
</reference>
<protein>
    <submittedName>
        <fullName evidence="2">2-deoxy-D-gluconate 3-dehydrogenase</fullName>
    </submittedName>
</protein>
<dbReference type="PRINTS" id="PR00080">
    <property type="entry name" value="SDRFAMILY"/>
</dbReference>
<gene>
    <name evidence="2" type="ORF">REJC140_03617</name>
</gene>
<dbReference type="SUPFAM" id="SSF51735">
    <property type="entry name" value="NAD(P)-binding Rossmann-fold domains"/>
    <property type="match status" value="1"/>
</dbReference>
<sequence length="254" mass="26394">MSTSSSANSADWARGWLEGRRVLVTGGTGGIGGAIAGCFRDAGATVHATGATEAECERARTSETSRSITYTVLDVRSNDEVTRCVGELDDLHVVINCAGIICRGHERDPEVFETVVDINLNGTMRVCEASMEKLAATGGSIINIASMLSFFGGGLVPGYSASKGGIAQLTKSLAIAYAPKGVRVNAIAPGWIATPLTQALQDDPARAGSILARTPLARWGRPDDLRGIALFLASPYAAFMTGTVIPVDGGYSVS</sequence>
<accession>A0ABM8PLX6</accession>
<organism evidence="2 3">
    <name type="scientific">Pseudorhizobium endolithicum</name>
    <dbReference type="NCBI Taxonomy" id="1191678"/>
    <lineage>
        <taxon>Bacteria</taxon>
        <taxon>Pseudomonadati</taxon>
        <taxon>Pseudomonadota</taxon>
        <taxon>Alphaproteobacteria</taxon>
        <taxon>Hyphomicrobiales</taxon>
        <taxon>Rhizobiaceae</taxon>
        <taxon>Rhizobium/Agrobacterium group</taxon>
        <taxon>Pseudorhizobium</taxon>
    </lineage>
</organism>
<comment type="caution">
    <text evidence="2">The sequence shown here is derived from an EMBL/GenBank/DDBJ whole genome shotgun (WGS) entry which is preliminary data.</text>
</comment>
<comment type="similarity">
    <text evidence="1">Belongs to the short-chain dehydrogenases/reductases (SDR) family.</text>
</comment>
<dbReference type="Gene3D" id="3.40.50.720">
    <property type="entry name" value="NAD(P)-binding Rossmann-like Domain"/>
    <property type="match status" value="1"/>
</dbReference>
<dbReference type="RefSeq" id="WP_142523137.1">
    <property type="nucleotide sequence ID" value="NZ_CABFWF030000011.1"/>
</dbReference>
<evidence type="ECO:0000313" key="2">
    <source>
        <dbReference type="EMBL" id="CAD7037095.1"/>
    </source>
</evidence>
<dbReference type="InterPro" id="IPR002347">
    <property type="entry name" value="SDR_fam"/>
</dbReference>
<dbReference type="EMBL" id="CABFWF030000011">
    <property type="protein sequence ID" value="CAD7037095.1"/>
    <property type="molecule type" value="Genomic_DNA"/>
</dbReference>
<evidence type="ECO:0000256" key="1">
    <source>
        <dbReference type="ARBA" id="ARBA00006484"/>
    </source>
</evidence>
<dbReference type="PRINTS" id="PR00081">
    <property type="entry name" value="GDHRDH"/>
</dbReference>
<dbReference type="PANTHER" id="PTHR42760">
    <property type="entry name" value="SHORT-CHAIN DEHYDROGENASES/REDUCTASES FAMILY MEMBER"/>
    <property type="match status" value="1"/>
</dbReference>
<dbReference type="Proteomes" id="UP000606921">
    <property type="component" value="Unassembled WGS sequence"/>
</dbReference>
<dbReference type="PROSITE" id="PS00061">
    <property type="entry name" value="ADH_SHORT"/>
    <property type="match status" value="1"/>
</dbReference>
<name>A0ABM8PLX6_9HYPH</name>
<proteinExistence type="inferred from homology"/>
<evidence type="ECO:0000313" key="3">
    <source>
        <dbReference type="Proteomes" id="UP000606921"/>
    </source>
</evidence>
<dbReference type="InterPro" id="IPR020904">
    <property type="entry name" value="Sc_DH/Rdtase_CS"/>
</dbReference>